<dbReference type="AlphaFoldDB" id="A0A6I4VV18"/>
<name>A0A6I4VV18_9BACL</name>
<protein>
    <submittedName>
        <fullName evidence="1">Uncharacterized protein</fullName>
    </submittedName>
</protein>
<sequence length="203" mass="23430">MDYKQIREAACPNVKNEVYLYNQFKTLDDIRNPKSWNEFWNSADSNFPRLEWKESELQGVFDNGWVKLEPLPENGTTLNIEENILRKARSGGGEDHAKLKALAYTWLKSQGEKIAMFECSVIGSERADVYGEDLACWIECGNTTADKIIDSLFYAKCNSFIVFPFVFHDMTEGYRFTATIDKEAREVWEMRNIKKKSPAKGIL</sequence>
<comment type="caution">
    <text evidence="1">The sequence shown here is derived from an EMBL/GenBank/DDBJ whole genome shotgun (WGS) entry which is preliminary data.</text>
</comment>
<accession>A0A6I4VV18</accession>
<dbReference type="RefSeq" id="WP_160801375.1">
    <property type="nucleotide sequence ID" value="NZ_WUUL01000005.1"/>
</dbReference>
<dbReference type="EMBL" id="WUUL01000005">
    <property type="protein sequence ID" value="MXQ54025.1"/>
    <property type="molecule type" value="Genomic_DNA"/>
</dbReference>
<dbReference type="Proteomes" id="UP000430692">
    <property type="component" value="Unassembled WGS sequence"/>
</dbReference>
<proteinExistence type="predicted"/>
<organism evidence="1 2">
    <name type="scientific">Shimazuella alba</name>
    <dbReference type="NCBI Taxonomy" id="2690964"/>
    <lineage>
        <taxon>Bacteria</taxon>
        <taxon>Bacillati</taxon>
        <taxon>Bacillota</taxon>
        <taxon>Bacilli</taxon>
        <taxon>Bacillales</taxon>
        <taxon>Thermoactinomycetaceae</taxon>
        <taxon>Shimazuella</taxon>
    </lineage>
</organism>
<evidence type="ECO:0000313" key="2">
    <source>
        <dbReference type="Proteomes" id="UP000430692"/>
    </source>
</evidence>
<reference evidence="1 2" key="1">
    <citation type="submission" date="2019-12" db="EMBL/GenBank/DDBJ databases">
        <title>Whole-genome analyses of novel actinobacteria.</title>
        <authorList>
            <person name="Sahin N."/>
            <person name="Saygin H."/>
        </authorList>
    </citation>
    <scope>NUCLEOTIDE SEQUENCE [LARGE SCALE GENOMIC DNA]</scope>
    <source>
        <strain evidence="1 2">KC615</strain>
    </source>
</reference>
<keyword evidence="2" id="KW-1185">Reference proteome</keyword>
<gene>
    <name evidence="1" type="ORF">GSM42_09905</name>
</gene>
<evidence type="ECO:0000313" key="1">
    <source>
        <dbReference type="EMBL" id="MXQ54025.1"/>
    </source>
</evidence>